<dbReference type="AlphaFoldDB" id="A0A1W2DQL3"/>
<name>A0A1W2DQL3_9RHOB</name>
<dbReference type="STRING" id="1387277.SAMN06295998_1171"/>
<proteinExistence type="predicted"/>
<dbReference type="Pfam" id="PF20247">
    <property type="entry name" value="DUF6602"/>
    <property type="match status" value="1"/>
</dbReference>
<dbReference type="RefSeq" id="WP_084353930.1">
    <property type="nucleotide sequence ID" value="NZ_FWYD01000017.1"/>
</dbReference>
<dbReference type="OrthoDB" id="3765434at2"/>
<dbReference type="InterPro" id="IPR046537">
    <property type="entry name" value="DUF6602"/>
</dbReference>
<sequence length="241" mass="26901">MSDWSLKNVLSGLHDDIQQRLEIIRRTMTHPGTKGDASEGVWNELFNKYLPERYRADNAHVVDSEGTFSQQIDVVIYDRQYSPFIFHYEGQIVIPAESVYAVFEAKQSANLDHVRYAQEKVRSVRRLRRTSLPIPHAGGTYPAKPPIPIYGGLLTFESDWKPALGDSLLAALGEDQDEGKLDFGCVAGHGYFHAENAAGNYSFQSGGKPATAFLFKLLSQLQFSGTVPMIDIQAYAAWLSD</sequence>
<dbReference type="CDD" id="cd21411">
    <property type="entry name" value="NucC"/>
    <property type="match status" value="1"/>
</dbReference>
<evidence type="ECO:0000313" key="3">
    <source>
        <dbReference type="Proteomes" id="UP000192330"/>
    </source>
</evidence>
<organism evidence="2 3">
    <name type="scientific">Primorskyibacter flagellatus</name>
    <dbReference type="NCBI Taxonomy" id="1387277"/>
    <lineage>
        <taxon>Bacteria</taxon>
        <taxon>Pseudomonadati</taxon>
        <taxon>Pseudomonadota</taxon>
        <taxon>Alphaproteobacteria</taxon>
        <taxon>Rhodobacterales</taxon>
        <taxon>Roseobacteraceae</taxon>
        <taxon>Primorskyibacter</taxon>
    </lineage>
</organism>
<reference evidence="2 3" key="1">
    <citation type="submission" date="2017-04" db="EMBL/GenBank/DDBJ databases">
        <authorList>
            <person name="Afonso C.L."/>
            <person name="Miller P.J."/>
            <person name="Scott M.A."/>
            <person name="Spackman E."/>
            <person name="Goraichik I."/>
            <person name="Dimitrov K.M."/>
            <person name="Suarez D.L."/>
            <person name="Swayne D.E."/>
        </authorList>
    </citation>
    <scope>NUCLEOTIDE SEQUENCE [LARGE SCALE GENOMIC DNA]</scope>
    <source>
        <strain evidence="2 3">CGMCC 1.12644</strain>
    </source>
</reference>
<dbReference type="Proteomes" id="UP000192330">
    <property type="component" value="Unassembled WGS sequence"/>
</dbReference>
<dbReference type="EMBL" id="FWYD01000017">
    <property type="protein sequence ID" value="SMC99734.1"/>
    <property type="molecule type" value="Genomic_DNA"/>
</dbReference>
<feature type="domain" description="DUF6602" evidence="1">
    <location>
        <begin position="25"/>
        <end position="127"/>
    </location>
</feature>
<keyword evidence="3" id="KW-1185">Reference proteome</keyword>
<evidence type="ECO:0000313" key="2">
    <source>
        <dbReference type="EMBL" id="SMC99734.1"/>
    </source>
</evidence>
<accession>A0A1W2DQL3</accession>
<evidence type="ECO:0000259" key="1">
    <source>
        <dbReference type="Pfam" id="PF20247"/>
    </source>
</evidence>
<gene>
    <name evidence="2" type="ORF">SAMN06295998_1171</name>
</gene>
<protein>
    <recommendedName>
        <fullName evidence="1">DUF6602 domain-containing protein</fullName>
    </recommendedName>
</protein>